<evidence type="ECO:0000259" key="1">
    <source>
        <dbReference type="Pfam" id="PF03184"/>
    </source>
</evidence>
<sequence>MDDSEFDICCVVNFKKKSYEPLDLGVIKCFKQVYRNQLVQRAVRLMDAGKGAWRRGKVVTRMNFMQLVNMCFFRVYLQGCHASYKYKEFKKK</sequence>
<organism evidence="2">
    <name type="scientific">Timema bartmani</name>
    <dbReference type="NCBI Taxonomy" id="61472"/>
    <lineage>
        <taxon>Eukaryota</taxon>
        <taxon>Metazoa</taxon>
        <taxon>Ecdysozoa</taxon>
        <taxon>Arthropoda</taxon>
        <taxon>Hexapoda</taxon>
        <taxon>Insecta</taxon>
        <taxon>Pterygota</taxon>
        <taxon>Neoptera</taxon>
        <taxon>Polyneoptera</taxon>
        <taxon>Phasmatodea</taxon>
        <taxon>Timematodea</taxon>
        <taxon>Timematoidea</taxon>
        <taxon>Timematidae</taxon>
        <taxon>Timema</taxon>
    </lineage>
</organism>
<proteinExistence type="predicted"/>
<feature type="domain" description="DDE-1" evidence="1">
    <location>
        <begin position="17"/>
        <end position="66"/>
    </location>
</feature>
<dbReference type="InterPro" id="IPR004875">
    <property type="entry name" value="DDE_SF_endonuclease_dom"/>
</dbReference>
<gene>
    <name evidence="2" type="ORF">TBIB3V08_LOCUS6467</name>
</gene>
<dbReference type="EMBL" id="OD566486">
    <property type="protein sequence ID" value="CAD7444077.1"/>
    <property type="molecule type" value="Genomic_DNA"/>
</dbReference>
<dbReference type="AlphaFoldDB" id="A0A7R9EZ62"/>
<name>A0A7R9EZ62_9NEOP</name>
<protein>
    <recommendedName>
        <fullName evidence="1">DDE-1 domain-containing protein</fullName>
    </recommendedName>
</protein>
<accession>A0A7R9EZ62</accession>
<dbReference type="GO" id="GO:0003676">
    <property type="term" value="F:nucleic acid binding"/>
    <property type="evidence" value="ECO:0007669"/>
    <property type="project" value="InterPro"/>
</dbReference>
<reference evidence="2" key="1">
    <citation type="submission" date="2020-11" db="EMBL/GenBank/DDBJ databases">
        <authorList>
            <person name="Tran Van P."/>
        </authorList>
    </citation>
    <scope>NUCLEOTIDE SEQUENCE</scope>
</reference>
<dbReference type="Pfam" id="PF03184">
    <property type="entry name" value="DDE_1"/>
    <property type="match status" value="1"/>
</dbReference>
<evidence type="ECO:0000313" key="2">
    <source>
        <dbReference type="EMBL" id="CAD7444077.1"/>
    </source>
</evidence>